<feature type="compositionally biased region" description="Polar residues" evidence="12">
    <location>
        <begin position="75"/>
        <end position="100"/>
    </location>
</feature>
<dbReference type="PANTHER" id="PTHR24393">
    <property type="entry name" value="ZINC FINGER PROTEIN"/>
    <property type="match status" value="1"/>
</dbReference>
<dbReference type="Gene3D" id="3.30.160.60">
    <property type="entry name" value="Classic Zinc Finger"/>
    <property type="match status" value="8"/>
</dbReference>
<feature type="compositionally biased region" description="Basic and acidic residues" evidence="12">
    <location>
        <begin position="664"/>
        <end position="674"/>
    </location>
</feature>
<evidence type="ECO:0000256" key="9">
    <source>
        <dbReference type="ARBA" id="ARBA00023163"/>
    </source>
</evidence>
<feature type="domain" description="C2H2-type" evidence="13">
    <location>
        <begin position="446"/>
        <end position="473"/>
    </location>
</feature>
<feature type="domain" description="C2H2-type" evidence="13">
    <location>
        <begin position="757"/>
        <end position="783"/>
    </location>
</feature>
<comment type="similarity">
    <text evidence="2">Belongs to the krueppel C2H2-type zinc-finger protein family.</text>
</comment>
<feature type="domain" description="C2H2-type" evidence="13">
    <location>
        <begin position="474"/>
        <end position="501"/>
    </location>
</feature>
<feature type="domain" description="C2H2-type" evidence="13">
    <location>
        <begin position="254"/>
        <end position="282"/>
    </location>
</feature>
<feature type="domain" description="C2H2-type" evidence="13">
    <location>
        <begin position="729"/>
        <end position="756"/>
    </location>
</feature>
<dbReference type="GeneID" id="106811709"/>
<feature type="region of interest" description="Disordered" evidence="12">
    <location>
        <begin position="556"/>
        <end position="602"/>
    </location>
</feature>
<feature type="region of interest" description="Disordered" evidence="12">
    <location>
        <begin position="653"/>
        <end position="689"/>
    </location>
</feature>
<dbReference type="RefSeq" id="XP_014670900.1">
    <property type="nucleotide sequence ID" value="XM_014815414.1"/>
</dbReference>
<name>A0ABM1EFC9_PRICU</name>
<evidence type="ECO:0000256" key="2">
    <source>
        <dbReference type="ARBA" id="ARBA00006991"/>
    </source>
</evidence>
<keyword evidence="7" id="KW-0805">Transcription regulation</keyword>
<evidence type="ECO:0000256" key="12">
    <source>
        <dbReference type="SAM" id="MobiDB-lite"/>
    </source>
</evidence>
<protein>
    <submittedName>
        <fullName evidence="15 16">Zinc finger protein 628-like</fullName>
    </submittedName>
</protein>
<evidence type="ECO:0000313" key="15">
    <source>
        <dbReference type="RefSeq" id="XP_014670899.1"/>
    </source>
</evidence>
<comment type="subcellular location">
    <subcellularLocation>
        <location evidence="1">Nucleus</location>
    </subcellularLocation>
</comment>
<evidence type="ECO:0000313" key="16">
    <source>
        <dbReference type="RefSeq" id="XP_014670900.1"/>
    </source>
</evidence>
<dbReference type="Pfam" id="PF00096">
    <property type="entry name" value="zf-C2H2"/>
    <property type="match status" value="6"/>
</dbReference>
<keyword evidence="4" id="KW-0677">Repeat</keyword>
<evidence type="ECO:0000256" key="7">
    <source>
        <dbReference type="ARBA" id="ARBA00023015"/>
    </source>
</evidence>
<keyword evidence="6" id="KW-0862">Zinc</keyword>
<dbReference type="RefSeq" id="XP_014670899.1">
    <property type="nucleotide sequence ID" value="XM_014815413.1"/>
</dbReference>
<dbReference type="PANTHER" id="PTHR24393:SF15">
    <property type="entry name" value="IP01243P-RELATED"/>
    <property type="match status" value="1"/>
</dbReference>
<feature type="domain" description="C2H2-type" evidence="13">
    <location>
        <begin position="226"/>
        <end position="253"/>
    </location>
</feature>
<evidence type="ECO:0000256" key="8">
    <source>
        <dbReference type="ARBA" id="ARBA00023125"/>
    </source>
</evidence>
<dbReference type="InterPro" id="IPR036236">
    <property type="entry name" value="Znf_C2H2_sf"/>
</dbReference>
<feature type="compositionally biased region" description="Polar residues" evidence="12">
    <location>
        <begin position="653"/>
        <end position="663"/>
    </location>
</feature>
<keyword evidence="5 11" id="KW-0863">Zinc-finger</keyword>
<feature type="region of interest" description="Disordered" evidence="12">
    <location>
        <begin position="73"/>
        <end position="100"/>
    </location>
</feature>
<organism evidence="14 16">
    <name type="scientific">Priapulus caudatus</name>
    <name type="common">Priapulid worm</name>
    <dbReference type="NCBI Taxonomy" id="37621"/>
    <lineage>
        <taxon>Eukaryota</taxon>
        <taxon>Metazoa</taxon>
        <taxon>Ecdysozoa</taxon>
        <taxon>Scalidophora</taxon>
        <taxon>Priapulida</taxon>
        <taxon>Priapulimorpha</taxon>
        <taxon>Priapulimorphida</taxon>
        <taxon>Priapulidae</taxon>
        <taxon>Priapulus</taxon>
    </lineage>
</organism>
<evidence type="ECO:0000256" key="11">
    <source>
        <dbReference type="PROSITE-ProRule" id="PRU00042"/>
    </source>
</evidence>
<gene>
    <name evidence="15 16" type="primary">LOC106811709</name>
</gene>
<evidence type="ECO:0000259" key="13">
    <source>
        <dbReference type="PROSITE" id="PS50157"/>
    </source>
</evidence>
<accession>A0ABM1EFC9</accession>
<evidence type="ECO:0000256" key="4">
    <source>
        <dbReference type="ARBA" id="ARBA00022737"/>
    </source>
</evidence>
<evidence type="ECO:0000256" key="3">
    <source>
        <dbReference type="ARBA" id="ARBA00022723"/>
    </source>
</evidence>
<keyword evidence="3" id="KW-0479">Metal-binding</keyword>
<feature type="domain" description="C2H2-type" evidence="13">
    <location>
        <begin position="502"/>
        <end position="525"/>
    </location>
</feature>
<feature type="compositionally biased region" description="Basic and acidic residues" evidence="12">
    <location>
        <begin position="575"/>
        <end position="588"/>
    </location>
</feature>
<dbReference type="InterPro" id="IPR013087">
    <property type="entry name" value="Znf_C2H2_type"/>
</dbReference>
<sequence>MPHYMPVDAKVEHIAESATVMYYRCSACCECFFSEAGFIDHARQVHCKVLICQGHNADYDSQAASDVARRDNLDASASDSVTTQPSTQSHSPENSQRIGENSRTWLEPLLEQVGDELHRMSSCITTQDQEKCADSDCGTEAPSSRLNLSTNLAPLRSLLTSANMQLLPVQTAPRVLGRLPKANRKQFAPKTLIQYTSQRLARDAQTPRPFMKKFSLKDWSNVLKPHKCQVCSAGFRTPAMLRQHLVVHTGERPYKCSMCSAAFTQYSNMKRHRRLTHDTDSCVLCRVCGRAFSSAKSLTQHLNHHKTYLKSRASSRGADAALMKSGAFSGLPAVMMGSEIATSSGSQSHADTSLVKEPCRQVDKNVNEISSVAVASEYINMEDIDIDMSPLPVDAGKNRHGLPEYGEGDGNDHELRFGPLLQASTSKGSPAQEAKSIEDNPPPTTFECGLCGFSAGSQHGVKLHMRVHTGEKPYQCDMCSESFRHSGTLITHRRTHTGEKPYTCHLCPASFTQLSNMKRHERRRHLYLSSDTFGTSNSAQHGQLRIDKAARRIDEFPGSDTENLPNVAGDPESETDFRVDHEKGRTELQDPPPTKPQSDLFETQQDVPAYRCSKISGEPSVCSSFEQDSEVVASDFATEQTLTQPVYMQAAQHVSSVSGGSNEQQHDASTKVKGGESQGVDNPDGGGTAQGRHGCLVCGEILKSSGEFEEHVAQHAKQNSAAAPVMKQFKCEFCPATFRRSRNLADHRRTHTGERPFQCNLCPAAFTQHSNMKRHKRFVHKTQ</sequence>
<keyword evidence="8" id="KW-0238">DNA-binding</keyword>
<keyword evidence="14" id="KW-1185">Reference proteome</keyword>
<evidence type="ECO:0000256" key="1">
    <source>
        <dbReference type="ARBA" id="ARBA00004123"/>
    </source>
</evidence>
<evidence type="ECO:0000256" key="10">
    <source>
        <dbReference type="ARBA" id="ARBA00023242"/>
    </source>
</evidence>
<feature type="domain" description="C2H2-type" evidence="13">
    <location>
        <begin position="23"/>
        <end position="46"/>
    </location>
</feature>
<reference evidence="15 16" key="1">
    <citation type="submission" date="2025-05" db="UniProtKB">
        <authorList>
            <consortium name="RefSeq"/>
        </authorList>
    </citation>
    <scope>IDENTIFICATION</scope>
</reference>
<evidence type="ECO:0000256" key="6">
    <source>
        <dbReference type="ARBA" id="ARBA00022833"/>
    </source>
</evidence>
<proteinExistence type="inferred from homology"/>
<feature type="domain" description="C2H2-type" evidence="13">
    <location>
        <begin position="283"/>
        <end position="305"/>
    </location>
</feature>
<dbReference type="SUPFAM" id="SSF57667">
    <property type="entry name" value="beta-beta-alpha zinc fingers"/>
    <property type="match status" value="5"/>
</dbReference>
<evidence type="ECO:0000313" key="14">
    <source>
        <dbReference type="Proteomes" id="UP000695022"/>
    </source>
</evidence>
<dbReference type="SMART" id="SM00355">
    <property type="entry name" value="ZnF_C2H2"/>
    <property type="match status" value="10"/>
</dbReference>
<dbReference type="PROSITE" id="PS50157">
    <property type="entry name" value="ZINC_FINGER_C2H2_2"/>
    <property type="match status" value="9"/>
</dbReference>
<dbReference type="Proteomes" id="UP000695022">
    <property type="component" value="Unplaced"/>
</dbReference>
<dbReference type="PROSITE" id="PS00028">
    <property type="entry name" value="ZINC_FINGER_C2H2_1"/>
    <property type="match status" value="8"/>
</dbReference>
<keyword evidence="9" id="KW-0804">Transcription</keyword>
<keyword evidence="10" id="KW-0539">Nucleus</keyword>
<evidence type="ECO:0000256" key="5">
    <source>
        <dbReference type="ARBA" id="ARBA00022771"/>
    </source>
</evidence>